<protein>
    <submittedName>
        <fullName evidence="1">Chloramphenicol 3-O phosphotransferase</fullName>
        <ecNumber evidence="1">2.7.1.-</ecNumber>
    </submittedName>
</protein>
<dbReference type="PATRIC" id="fig|1671680.3.peg.1560"/>
<keyword evidence="1" id="KW-0808">Transferase</keyword>
<dbReference type="GO" id="GO:0016301">
    <property type="term" value="F:kinase activity"/>
    <property type="evidence" value="ECO:0007669"/>
    <property type="project" value="InterPro"/>
</dbReference>
<dbReference type="GO" id="GO:0005524">
    <property type="term" value="F:ATP binding"/>
    <property type="evidence" value="ECO:0007669"/>
    <property type="project" value="InterPro"/>
</dbReference>
<organism evidence="1 2">
    <name type="scientific">Rathayibacter tanaceti</name>
    <dbReference type="NCBI Taxonomy" id="1671680"/>
    <lineage>
        <taxon>Bacteria</taxon>
        <taxon>Bacillati</taxon>
        <taxon>Actinomycetota</taxon>
        <taxon>Actinomycetes</taxon>
        <taxon>Micrococcales</taxon>
        <taxon>Microbacteriaceae</taxon>
        <taxon>Rathayibacter</taxon>
    </lineage>
</organism>
<dbReference type="InterPro" id="IPR027417">
    <property type="entry name" value="P-loop_NTPase"/>
</dbReference>
<dbReference type="RefSeq" id="WP_199220825.1">
    <property type="nucleotide sequence ID" value="NZ_CP047186.1"/>
</dbReference>
<reference evidence="1 2" key="1">
    <citation type="submission" date="2015-08" db="EMBL/GenBank/DDBJ databases">
        <title>Draft Genome Sequence of Rathayibacter sp. Strain VKM Ac-2596 Isolated from Leaf Gall Induced by Plant-Parasitic Nematodes.</title>
        <authorList>
            <person name="Vasilenko O.V."/>
            <person name="Starodumova I.P."/>
            <person name="Tarlachkov S.V."/>
            <person name="Dorofeeva L.V."/>
            <person name="Evtushenko L.I."/>
        </authorList>
    </citation>
    <scope>NUCLEOTIDE SEQUENCE [LARGE SCALE GENOMIC DNA]</scope>
    <source>
        <strain evidence="1 2">VKM Ac-2596</strain>
    </source>
</reference>
<dbReference type="GO" id="GO:0016774">
    <property type="term" value="F:phosphotransferase activity, carboxyl group as acceptor"/>
    <property type="evidence" value="ECO:0007669"/>
    <property type="project" value="InterPro"/>
</dbReference>
<dbReference type="PIRSF" id="PIRSF007531">
    <property type="entry name" value="CPT"/>
    <property type="match status" value="1"/>
</dbReference>
<evidence type="ECO:0000313" key="1">
    <source>
        <dbReference type="EMBL" id="KZX21376.1"/>
    </source>
</evidence>
<sequence>MTPDLIVLNGGSSSGKSTIARHLQAVLSEPWLSFSIDDLVDALPPHLDGGRNGVSYGEDGEVALGDGFRRLEAAWLAGLAATARSGAGIVLEDVLLDGGASQDRLRGHLAGLDVLWVGVRCSPAVATAREVSRGDRTPGMAARQADAVHADVRYDAEVWSDRDPPAECARLIVAALHSRPPS</sequence>
<proteinExistence type="predicted"/>
<dbReference type="AlphaFoldDB" id="A0A166HZ54"/>
<dbReference type="InterPro" id="IPR023865">
    <property type="entry name" value="Aliphatic_acid_kinase_CS"/>
</dbReference>
<comment type="caution">
    <text evidence="1">The sequence shown here is derived from an EMBL/GenBank/DDBJ whole genome shotgun (WGS) entry which is preliminary data.</text>
</comment>
<dbReference type="Proteomes" id="UP000076717">
    <property type="component" value="Unassembled WGS sequence"/>
</dbReference>
<dbReference type="Gene3D" id="3.40.50.300">
    <property type="entry name" value="P-loop containing nucleotide triphosphate hydrolases"/>
    <property type="match status" value="1"/>
</dbReference>
<dbReference type="EC" id="2.7.1.-" evidence="1"/>
<dbReference type="SUPFAM" id="SSF52540">
    <property type="entry name" value="P-loop containing nucleoside triphosphate hydrolases"/>
    <property type="match status" value="1"/>
</dbReference>
<name>A0A166HZ54_9MICO</name>
<dbReference type="EMBL" id="LIIN01000041">
    <property type="protein sequence ID" value="KZX21376.1"/>
    <property type="molecule type" value="Genomic_DNA"/>
</dbReference>
<gene>
    <name evidence="1" type="ORF">ACH61_01472</name>
</gene>
<dbReference type="Pfam" id="PF07931">
    <property type="entry name" value="CPT"/>
    <property type="match status" value="1"/>
</dbReference>
<dbReference type="PROSITE" id="PS01075">
    <property type="entry name" value="ACETATE_KINASE_1"/>
    <property type="match status" value="1"/>
</dbReference>
<dbReference type="InterPro" id="IPR012853">
    <property type="entry name" value="CPT"/>
</dbReference>
<keyword evidence="2" id="KW-1185">Reference proteome</keyword>
<accession>A0A166HZ54</accession>
<evidence type="ECO:0000313" key="2">
    <source>
        <dbReference type="Proteomes" id="UP000076717"/>
    </source>
</evidence>